<dbReference type="Proteomes" id="UP000015105">
    <property type="component" value="Chromosome 1D"/>
</dbReference>
<evidence type="ECO:0000256" key="1">
    <source>
        <dbReference type="SAM" id="MobiDB-lite"/>
    </source>
</evidence>
<reference evidence="3" key="1">
    <citation type="journal article" date="2014" name="Science">
        <title>Ancient hybridizations among the ancestral genomes of bread wheat.</title>
        <authorList>
            <consortium name="International Wheat Genome Sequencing Consortium,"/>
            <person name="Marcussen T."/>
            <person name="Sandve S.R."/>
            <person name="Heier L."/>
            <person name="Spannagl M."/>
            <person name="Pfeifer M."/>
            <person name="Jakobsen K.S."/>
            <person name="Wulff B.B."/>
            <person name="Steuernagel B."/>
            <person name="Mayer K.F."/>
            <person name="Olsen O.A."/>
        </authorList>
    </citation>
    <scope>NUCLEOTIDE SEQUENCE [LARGE SCALE GENOMIC DNA]</scope>
    <source>
        <strain evidence="3">cv. AL8/78</strain>
    </source>
</reference>
<feature type="compositionally biased region" description="Basic and acidic residues" evidence="1">
    <location>
        <begin position="37"/>
        <end position="49"/>
    </location>
</feature>
<proteinExistence type="predicted"/>
<evidence type="ECO:0000313" key="2">
    <source>
        <dbReference type="EnsemblPlants" id="AET1Gv20938700.14"/>
    </source>
</evidence>
<accession>A0A452ZVK0</accession>
<feature type="region of interest" description="Disordered" evidence="1">
    <location>
        <begin position="34"/>
        <end position="82"/>
    </location>
</feature>
<sequence length="82" mass="9937">AYKVSHIRKVVFELEEPNEEQGQEESQEAWMNRLSKKYGENPSRHREEREELEMSDSDSEHLSRYGQEDSENEDDEQDDWYL</sequence>
<keyword evidence="3" id="KW-1185">Reference proteome</keyword>
<dbReference type="EnsemblPlants" id="AET1Gv20938700.14">
    <property type="protein sequence ID" value="AET1Gv20938700.14"/>
    <property type="gene ID" value="AET1Gv20938700"/>
</dbReference>
<reference evidence="2" key="4">
    <citation type="submission" date="2019-03" db="UniProtKB">
        <authorList>
            <consortium name="EnsemblPlants"/>
        </authorList>
    </citation>
    <scope>IDENTIFICATION</scope>
</reference>
<reference evidence="3" key="2">
    <citation type="journal article" date="2017" name="Nat. Plants">
        <title>The Aegilops tauschii genome reveals multiple impacts of transposons.</title>
        <authorList>
            <person name="Zhao G."/>
            <person name="Zou C."/>
            <person name="Li K."/>
            <person name="Wang K."/>
            <person name="Li T."/>
            <person name="Gao L."/>
            <person name="Zhang X."/>
            <person name="Wang H."/>
            <person name="Yang Z."/>
            <person name="Liu X."/>
            <person name="Jiang W."/>
            <person name="Mao L."/>
            <person name="Kong X."/>
            <person name="Jiao Y."/>
            <person name="Jia J."/>
        </authorList>
    </citation>
    <scope>NUCLEOTIDE SEQUENCE [LARGE SCALE GENOMIC DNA]</scope>
    <source>
        <strain evidence="3">cv. AL8/78</strain>
    </source>
</reference>
<dbReference type="Gramene" id="AET1Gv20938700.14">
    <property type="protein sequence ID" value="AET1Gv20938700.14"/>
    <property type="gene ID" value="AET1Gv20938700"/>
</dbReference>
<feature type="compositionally biased region" description="Acidic residues" evidence="1">
    <location>
        <begin position="68"/>
        <end position="82"/>
    </location>
</feature>
<organism evidence="2 3">
    <name type="scientific">Aegilops tauschii subsp. strangulata</name>
    <name type="common">Goatgrass</name>
    <dbReference type="NCBI Taxonomy" id="200361"/>
    <lineage>
        <taxon>Eukaryota</taxon>
        <taxon>Viridiplantae</taxon>
        <taxon>Streptophyta</taxon>
        <taxon>Embryophyta</taxon>
        <taxon>Tracheophyta</taxon>
        <taxon>Spermatophyta</taxon>
        <taxon>Magnoliopsida</taxon>
        <taxon>Liliopsida</taxon>
        <taxon>Poales</taxon>
        <taxon>Poaceae</taxon>
        <taxon>BOP clade</taxon>
        <taxon>Pooideae</taxon>
        <taxon>Triticodae</taxon>
        <taxon>Triticeae</taxon>
        <taxon>Triticinae</taxon>
        <taxon>Aegilops</taxon>
    </lineage>
</organism>
<reference evidence="2" key="5">
    <citation type="journal article" date="2021" name="G3 (Bethesda)">
        <title>Aegilops tauschii genome assembly Aet v5.0 features greater sequence contiguity and improved annotation.</title>
        <authorList>
            <person name="Wang L."/>
            <person name="Zhu T."/>
            <person name="Rodriguez J.C."/>
            <person name="Deal K.R."/>
            <person name="Dubcovsky J."/>
            <person name="McGuire P.E."/>
            <person name="Lux T."/>
            <person name="Spannagl M."/>
            <person name="Mayer K.F.X."/>
            <person name="Baldrich P."/>
            <person name="Meyers B.C."/>
            <person name="Huo N."/>
            <person name="Gu Y.Q."/>
            <person name="Zhou H."/>
            <person name="Devos K.M."/>
            <person name="Bennetzen J.L."/>
            <person name="Unver T."/>
            <person name="Budak H."/>
            <person name="Gulick P.J."/>
            <person name="Galiba G."/>
            <person name="Kalapos B."/>
            <person name="Nelson D.R."/>
            <person name="Li P."/>
            <person name="You F.M."/>
            <person name="Luo M.C."/>
            <person name="Dvorak J."/>
        </authorList>
    </citation>
    <scope>NUCLEOTIDE SEQUENCE [LARGE SCALE GENOMIC DNA]</scope>
    <source>
        <strain evidence="2">cv. AL8/78</strain>
    </source>
</reference>
<reference evidence="2" key="3">
    <citation type="journal article" date="2017" name="Nature">
        <title>Genome sequence of the progenitor of the wheat D genome Aegilops tauschii.</title>
        <authorList>
            <person name="Luo M.C."/>
            <person name="Gu Y.Q."/>
            <person name="Puiu D."/>
            <person name="Wang H."/>
            <person name="Twardziok S.O."/>
            <person name="Deal K.R."/>
            <person name="Huo N."/>
            <person name="Zhu T."/>
            <person name="Wang L."/>
            <person name="Wang Y."/>
            <person name="McGuire P.E."/>
            <person name="Liu S."/>
            <person name="Long H."/>
            <person name="Ramasamy R.K."/>
            <person name="Rodriguez J.C."/>
            <person name="Van S.L."/>
            <person name="Yuan L."/>
            <person name="Wang Z."/>
            <person name="Xia Z."/>
            <person name="Xiao L."/>
            <person name="Anderson O.D."/>
            <person name="Ouyang S."/>
            <person name="Liang Y."/>
            <person name="Zimin A.V."/>
            <person name="Pertea G."/>
            <person name="Qi P."/>
            <person name="Bennetzen J.L."/>
            <person name="Dai X."/>
            <person name="Dawson M.W."/>
            <person name="Muller H.G."/>
            <person name="Kugler K."/>
            <person name="Rivarola-Duarte L."/>
            <person name="Spannagl M."/>
            <person name="Mayer K.F.X."/>
            <person name="Lu F.H."/>
            <person name="Bevan M.W."/>
            <person name="Leroy P."/>
            <person name="Li P."/>
            <person name="You F.M."/>
            <person name="Sun Q."/>
            <person name="Liu Z."/>
            <person name="Lyons E."/>
            <person name="Wicker T."/>
            <person name="Salzberg S.L."/>
            <person name="Devos K.M."/>
            <person name="Dvorak J."/>
        </authorList>
    </citation>
    <scope>NUCLEOTIDE SEQUENCE [LARGE SCALE GENOMIC DNA]</scope>
    <source>
        <strain evidence="2">cv. AL8/78</strain>
    </source>
</reference>
<feature type="compositionally biased region" description="Basic and acidic residues" evidence="1">
    <location>
        <begin position="58"/>
        <end position="67"/>
    </location>
</feature>
<name>A0A452ZVK0_AEGTS</name>
<protein>
    <submittedName>
        <fullName evidence="2">Uncharacterized protein</fullName>
    </submittedName>
</protein>
<evidence type="ECO:0000313" key="3">
    <source>
        <dbReference type="Proteomes" id="UP000015105"/>
    </source>
</evidence>
<dbReference type="AlphaFoldDB" id="A0A452ZVK0"/>